<comment type="caution">
    <text evidence="2">The sequence shown here is derived from an EMBL/GenBank/DDBJ whole genome shotgun (WGS) entry which is preliminary data.</text>
</comment>
<protein>
    <submittedName>
        <fullName evidence="2">Uncharacterized protein</fullName>
    </submittedName>
</protein>
<sequence>MMMMMIGKKREKEEVEEEGREEEEEEEEEEQEKEDEIRKKNQSIFSELTNSSPRGVQPFLNARLYVQALLLGKFQLDESNTSCMGYKHLKTL</sequence>
<keyword evidence="3" id="KW-1185">Reference proteome</keyword>
<dbReference type="Proteomes" id="UP000735302">
    <property type="component" value="Unassembled WGS sequence"/>
</dbReference>
<gene>
    <name evidence="2" type="ORF">PoB_003767000</name>
</gene>
<reference evidence="2 3" key="1">
    <citation type="journal article" date="2021" name="Elife">
        <title>Chloroplast acquisition without the gene transfer in kleptoplastic sea slugs, Plakobranchus ocellatus.</title>
        <authorList>
            <person name="Maeda T."/>
            <person name="Takahashi S."/>
            <person name="Yoshida T."/>
            <person name="Shimamura S."/>
            <person name="Takaki Y."/>
            <person name="Nagai Y."/>
            <person name="Toyoda A."/>
            <person name="Suzuki Y."/>
            <person name="Arimoto A."/>
            <person name="Ishii H."/>
            <person name="Satoh N."/>
            <person name="Nishiyama T."/>
            <person name="Hasebe M."/>
            <person name="Maruyama T."/>
            <person name="Minagawa J."/>
            <person name="Obokata J."/>
            <person name="Shigenobu S."/>
        </authorList>
    </citation>
    <scope>NUCLEOTIDE SEQUENCE [LARGE SCALE GENOMIC DNA]</scope>
</reference>
<proteinExistence type="predicted"/>
<feature type="compositionally biased region" description="Polar residues" evidence="1">
    <location>
        <begin position="42"/>
        <end position="53"/>
    </location>
</feature>
<feature type="compositionally biased region" description="Acidic residues" evidence="1">
    <location>
        <begin position="14"/>
        <end position="34"/>
    </location>
</feature>
<dbReference type="AlphaFoldDB" id="A0AAV4AV69"/>
<name>A0AAV4AV69_9GAST</name>
<evidence type="ECO:0000256" key="1">
    <source>
        <dbReference type="SAM" id="MobiDB-lite"/>
    </source>
</evidence>
<accession>A0AAV4AV69</accession>
<evidence type="ECO:0000313" key="2">
    <source>
        <dbReference type="EMBL" id="GFO11165.1"/>
    </source>
</evidence>
<evidence type="ECO:0000313" key="3">
    <source>
        <dbReference type="Proteomes" id="UP000735302"/>
    </source>
</evidence>
<organism evidence="2 3">
    <name type="scientific">Plakobranchus ocellatus</name>
    <dbReference type="NCBI Taxonomy" id="259542"/>
    <lineage>
        <taxon>Eukaryota</taxon>
        <taxon>Metazoa</taxon>
        <taxon>Spiralia</taxon>
        <taxon>Lophotrochozoa</taxon>
        <taxon>Mollusca</taxon>
        <taxon>Gastropoda</taxon>
        <taxon>Heterobranchia</taxon>
        <taxon>Euthyneura</taxon>
        <taxon>Panpulmonata</taxon>
        <taxon>Sacoglossa</taxon>
        <taxon>Placobranchoidea</taxon>
        <taxon>Plakobranchidae</taxon>
        <taxon>Plakobranchus</taxon>
    </lineage>
</organism>
<dbReference type="EMBL" id="BLXT01004224">
    <property type="protein sequence ID" value="GFO11165.1"/>
    <property type="molecule type" value="Genomic_DNA"/>
</dbReference>
<feature type="region of interest" description="Disordered" evidence="1">
    <location>
        <begin position="1"/>
        <end position="53"/>
    </location>
</feature>